<evidence type="ECO:0000313" key="1">
    <source>
        <dbReference type="EMBL" id="KAH7837908.1"/>
    </source>
</evidence>
<name>A0ACB7XBF9_9ERIC</name>
<gene>
    <name evidence="1" type="ORF">Vadar_019430</name>
</gene>
<organism evidence="1 2">
    <name type="scientific">Vaccinium darrowii</name>
    <dbReference type="NCBI Taxonomy" id="229202"/>
    <lineage>
        <taxon>Eukaryota</taxon>
        <taxon>Viridiplantae</taxon>
        <taxon>Streptophyta</taxon>
        <taxon>Embryophyta</taxon>
        <taxon>Tracheophyta</taxon>
        <taxon>Spermatophyta</taxon>
        <taxon>Magnoliopsida</taxon>
        <taxon>eudicotyledons</taxon>
        <taxon>Gunneridae</taxon>
        <taxon>Pentapetalae</taxon>
        <taxon>asterids</taxon>
        <taxon>Ericales</taxon>
        <taxon>Ericaceae</taxon>
        <taxon>Vaccinioideae</taxon>
        <taxon>Vaccinieae</taxon>
        <taxon>Vaccinium</taxon>
    </lineage>
</organism>
<dbReference type="Proteomes" id="UP000828048">
    <property type="component" value="Chromosome 6"/>
</dbReference>
<comment type="caution">
    <text evidence="1">The sequence shown here is derived from an EMBL/GenBank/DDBJ whole genome shotgun (WGS) entry which is preliminary data.</text>
</comment>
<keyword evidence="2" id="KW-1185">Reference proteome</keyword>
<reference evidence="1 2" key="1">
    <citation type="journal article" date="2021" name="Hortic Res">
        <title>High-quality reference genome and annotation aids understanding of berry development for evergreen blueberry (Vaccinium darrowii).</title>
        <authorList>
            <person name="Yu J."/>
            <person name="Hulse-Kemp A.M."/>
            <person name="Babiker E."/>
            <person name="Staton M."/>
        </authorList>
    </citation>
    <scope>NUCLEOTIDE SEQUENCE [LARGE SCALE GENOMIC DNA]</scope>
    <source>
        <strain evidence="2">cv. NJ 8807/NJ 8810</strain>
        <tissue evidence="1">Young leaf</tissue>
    </source>
</reference>
<protein>
    <submittedName>
        <fullName evidence="1">Uncharacterized protein</fullName>
    </submittedName>
</protein>
<evidence type="ECO:0000313" key="2">
    <source>
        <dbReference type="Proteomes" id="UP000828048"/>
    </source>
</evidence>
<accession>A0ACB7XBF9</accession>
<proteinExistence type="predicted"/>
<sequence length="1189" mass="132379">MLGRDSSVRSLTDYRLSRKSRRTFASKNNSSGDEEVKIEGDSTPPHVHAVLKEMEGLDEPVVSLMNSMINLESYTVPTKSCDKLENEAVSPMEICASSGTGSGKRRKKRNVHKHHIKASNQQVNGCTNSEKNTKYVSSIMMEVNSDQNDASETMSLLDHDDKKTELGIDACSKDVNSDNFFPCPLGGVAKKIKVVEGKINNFNPAVYGDGVAVNRPRLEDVLAQFVYNGSKQPNGQNTNSLKAQVLSPCGVKVAVKEKRKLGKKNTLISTNQGDQCGENGVLFSQRVKEELSEGEEKHDRAVCEPISFNNRRETEKCLKKENSKVRVVSGYFNQSVEKGNEEVEKEGDPTSPHVHAVLKKGECMDEPVVSLTNSMINIESYTVPTKSCGRLASEAVSPLEIYASSGSGKRRKKRNVHKHHTKSSNEQVSGCTNSEKKTKYVSSIKMEVNGNRNDANETKSLLDHDHKMRGLENDACFKDVNSHTVFPCPPEGAVKKIEVVEKGKINNFNPAVDSDGVAVNRPRLEDVLAQFVYNGSRQPNGENTNSLKPQVLRPCGDKFAVREKKKLRKKNPFISTNQGDQCGENAAFFSQCVKEELGEGEEKHDRAVCEPISFNNRREKERCLKKANSKVRVVSGYFNQSVEKGNVEVKREDDSTPPHLHVKEKVEYMDEPVVSLMNSIINLESYTGPTKSCGKLAGEAVSPVDIYASSGSGKRRKKRDVHKHHREASNEQVSGCTNREKKAKYVSSIKMEVNGDQIDASETMSLSDHVDQERGLDNDACSKNVNSHTVFPCPPEGVAKKIEVVEEGKINNFNPAVDSDGVAVNRPRLEDVLAQFVYNGSRRPNGQNTSSLKAQVLRPCGDKVAVREKRKLRKKNPLISTNQGDQCGENGAFFSQRVKEELGEGEEKHDRAVCKPMSFNNRREKEKCLKKVNSKVRVVSGYFNQSVEKGLKKANPNVRVVSGYFHPSTRKGVLPSEERHLKIKLPRKCIKNGATIVSTEVENALSCSSGCKSESSVLPKKAQGAALVKPGLSALQKRAEAYKRRTPDNTWKPPRSDINLLQEDHAYDPWRVLVICMLLNRTTGLQAGRVLSELFSLCPNAKTATEVPIEEIQNVIQSLGLYRKRAVMIQRLSQEYLEESWTHVTQLHGVGKYAADAYAIFCTGYWEHVEPTDHMLNHYWDFLRRRAGS</sequence>
<dbReference type="EMBL" id="CM037156">
    <property type="protein sequence ID" value="KAH7837908.1"/>
    <property type="molecule type" value="Genomic_DNA"/>
</dbReference>